<keyword evidence="2" id="KW-0540">Nuclease</keyword>
<keyword evidence="2" id="KW-0255">Endonuclease</keyword>
<proteinExistence type="predicted"/>
<sequence length="201" mass="23051">MRKCDYGCDNEGTYIQKNGKWCCSPHYNTCNATRKRNSDGLKRAYIDGRKKNVFTDEHRQRTVDLRKKRVVDDITNGGTLYRSNHYLKKIIRERELLVWKCLNCGIERWNNKEIGLELDHIDGDAANNNLENLRLLCPNCHSQTDTFRGRGINTGKKKVSDDDLIQSLKVSPNIRQALIGVGLSPRGGNYTRALKLKNEIA</sequence>
<evidence type="ECO:0000313" key="2">
    <source>
        <dbReference type="EMBL" id="CAB5226295.1"/>
    </source>
</evidence>
<protein>
    <submittedName>
        <fullName evidence="2">HNH endonuclease</fullName>
    </submittedName>
</protein>
<dbReference type="InterPro" id="IPR003615">
    <property type="entry name" value="HNH_nuc"/>
</dbReference>
<dbReference type="Pfam" id="PF13392">
    <property type="entry name" value="HNH_3"/>
    <property type="match status" value="1"/>
</dbReference>
<reference evidence="2" key="1">
    <citation type="submission" date="2020-05" db="EMBL/GenBank/DDBJ databases">
        <authorList>
            <person name="Chiriac C."/>
            <person name="Salcher M."/>
            <person name="Ghai R."/>
            <person name="Kavagutti S V."/>
        </authorList>
    </citation>
    <scope>NUCLEOTIDE SEQUENCE</scope>
</reference>
<dbReference type="EMBL" id="LR798360">
    <property type="protein sequence ID" value="CAB5226295.1"/>
    <property type="molecule type" value="Genomic_DNA"/>
</dbReference>
<dbReference type="GO" id="GO:0004519">
    <property type="term" value="F:endonuclease activity"/>
    <property type="evidence" value="ECO:0007669"/>
    <property type="project" value="UniProtKB-KW"/>
</dbReference>
<organism evidence="2">
    <name type="scientific">uncultured Caudovirales phage</name>
    <dbReference type="NCBI Taxonomy" id="2100421"/>
    <lineage>
        <taxon>Viruses</taxon>
        <taxon>Duplodnaviria</taxon>
        <taxon>Heunggongvirae</taxon>
        <taxon>Uroviricota</taxon>
        <taxon>Caudoviricetes</taxon>
        <taxon>Peduoviridae</taxon>
        <taxon>Maltschvirus</taxon>
        <taxon>Maltschvirus maltsch</taxon>
    </lineage>
</organism>
<keyword evidence="2" id="KW-0378">Hydrolase</keyword>
<dbReference type="SMART" id="SM00507">
    <property type="entry name" value="HNHc"/>
    <property type="match status" value="1"/>
</dbReference>
<evidence type="ECO:0000259" key="1">
    <source>
        <dbReference type="SMART" id="SM00507"/>
    </source>
</evidence>
<accession>A0A6J7X5L9</accession>
<gene>
    <name evidence="2" type="ORF">UFOVP760_74</name>
</gene>
<name>A0A6J7X5L9_9CAUD</name>
<feature type="domain" description="HNH nuclease" evidence="1">
    <location>
        <begin position="86"/>
        <end position="142"/>
    </location>
</feature>